<keyword evidence="2" id="KW-1185">Reference proteome</keyword>
<evidence type="ECO:0000313" key="2">
    <source>
        <dbReference type="Proteomes" id="UP000735302"/>
    </source>
</evidence>
<dbReference type="AlphaFoldDB" id="A0AAV4ACS7"/>
<accession>A0AAV4ACS7</accession>
<gene>
    <name evidence="1" type="ORF">PoB_003267600</name>
</gene>
<dbReference type="Proteomes" id="UP000735302">
    <property type="component" value="Unassembled WGS sequence"/>
</dbReference>
<sequence>MPWVRGPQAADLAIIAAVDPLVPELIWRQARDDTLMSLHNHKSALPGDSPAVEGICVCRLLAVALATWERCWASLARCDGSLASNGRQKCFKNEALYTKILG</sequence>
<dbReference type="EMBL" id="BLXT01003763">
    <property type="protein sequence ID" value="GFO06171.1"/>
    <property type="molecule type" value="Genomic_DNA"/>
</dbReference>
<comment type="caution">
    <text evidence="1">The sequence shown here is derived from an EMBL/GenBank/DDBJ whole genome shotgun (WGS) entry which is preliminary data.</text>
</comment>
<evidence type="ECO:0000313" key="1">
    <source>
        <dbReference type="EMBL" id="GFO06171.1"/>
    </source>
</evidence>
<name>A0AAV4ACS7_9GAST</name>
<reference evidence="1 2" key="1">
    <citation type="journal article" date="2021" name="Elife">
        <title>Chloroplast acquisition without the gene transfer in kleptoplastic sea slugs, Plakobranchus ocellatus.</title>
        <authorList>
            <person name="Maeda T."/>
            <person name="Takahashi S."/>
            <person name="Yoshida T."/>
            <person name="Shimamura S."/>
            <person name="Takaki Y."/>
            <person name="Nagai Y."/>
            <person name="Toyoda A."/>
            <person name="Suzuki Y."/>
            <person name="Arimoto A."/>
            <person name="Ishii H."/>
            <person name="Satoh N."/>
            <person name="Nishiyama T."/>
            <person name="Hasebe M."/>
            <person name="Maruyama T."/>
            <person name="Minagawa J."/>
            <person name="Obokata J."/>
            <person name="Shigenobu S."/>
        </authorList>
    </citation>
    <scope>NUCLEOTIDE SEQUENCE [LARGE SCALE GENOMIC DNA]</scope>
</reference>
<protein>
    <submittedName>
        <fullName evidence="1">Uncharacterized protein</fullName>
    </submittedName>
</protein>
<proteinExistence type="predicted"/>
<organism evidence="1 2">
    <name type="scientific">Plakobranchus ocellatus</name>
    <dbReference type="NCBI Taxonomy" id="259542"/>
    <lineage>
        <taxon>Eukaryota</taxon>
        <taxon>Metazoa</taxon>
        <taxon>Spiralia</taxon>
        <taxon>Lophotrochozoa</taxon>
        <taxon>Mollusca</taxon>
        <taxon>Gastropoda</taxon>
        <taxon>Heterobranchia</taxon>
        <taxon>Euthyneura</taxon>
        <taxon>Panpulmonata</taxon>
        <taxon>Sacoglossa</taxon>
        <taxon>Placobranchoidea</taxon>
        <taxon>Plakobranchidae</taxon>
        <taxon>Plakobranchus</taxon>
    </lineage>
</organism>